<feature type="compositionally biased region" description="Low complexity" evidence="4">
    <location>
        <begin position="490"/>
        <end position="507"/>
    </location>
</feature>
<evidence type="ECO:0000313" key="5">
    <source>
        <dbReference type="EMBL" id="GHO45610.1"/>
    </source>
</evidence>
<dbReference type="EMBL" id="BNJF01000001">
    <property type="protein sequence ID" value="GHO45610.1"/>
    <property type="molecule type" value="Genomic_DNA"/>
</dbReference>
<feature type="repeat" description="TPR" evidence="3">
    <location>
        <begin position="48"/>
        <end position="81"/>
    </location>
</feature>
<keyword evidence="1" id="KW-0677">Repeat</keyword>
<feature type="compositionally biased region" description="Low complexity" evidence="4">
    <location>
        <begin position="333"/>
        <end position="346"/>
    </location>
</feature>
<feature type="region of interest" description="Disordered" evidence="4">
    <location>
        <begin position="274"/>
        <end position="911"/>
    </location>
</feature>
<proteinExistence type="predicted"/>
<feature type="compositionally biased region" description="Low complexity" evidence="4">
    <location>
        <begin position="835"/>
        <end position="856"/>
    </location>
</feature>
<dbReference type="PANTHER" id="PTHR44943:SF8">
    <property type="entry name" value="TPR REPEAT-CONTAINING PROTEIN MJ0263"/>
    <property type="match status" value="1"/>
</dbReference>
<dbReference type="InterPro" id="IPR011990">
    <property type="entry name" value="TPR-like_helical_dom_sf"/>
</dbReference>
<feature type="compositionally biased region" description="Low complexity" evidence="4">
    <location>
        <begin position="298"/>
        <end position="311"/>
    </location>
</feature>
<protein>
    <recommendedName>
        <fullName evidence="7">Tetratricopeptide repeat protein</fullName>
    </recommendedName>
</protein>
<name>A0A8J3MS21_9CHLR</name>
<feature type="compositionally biased region" description="Low complexity" evidence="4">
    <location>
        <begin position="864"/>
        <end position="873"/>
    </location>
</feature>
<feature type="compositionally biased region" description="Polar residues" evidence="4">
    <location>
        <begin position="373"/>
        <end position="400"/>
    </location>
</feature>
<dbReference type="PROSITE" id="PS50005">
    <property type="entry name" value="TPR"/>
    <property type="match status" value="1"/>
</dbReference>
<dbReference type="PANTHER" id="PTHR44943">
    <property type="entry name" value="CELLULOSE SYNTHASE OPERON PROTEIN C"/>
    <property type="match status" value="1"/>
</dbReference>
<dbReference type="InterPro" id="IPR019734">
    <property type="entry name" value="TPR_rpt"/>
</dbReference>
<dbReference type="Pfam" id="PF14559">
    <property type="entry name" value="TPR_19"/>
    <property type="match status" value="1"/>
</dbReference>
<reference evidence="5" key="1">
    <citation type="submission" date="2020-10" db="EMBL/GenBank/DDBJ databases">
        <title>Taxonomic study of unclassified bacteria belonging to the class Ktedonobacteria.</title>
        <authorList>
            <person name="Yabe S."/>
            <person name="Wang C.M."/>
            <person name="Zheng Y."/>
            <person name="Sakai Y."/>
            <person name="Cavaletti L."/>
            <person name="Monciardini P."/>
            <person name="Donadio S."/>
        </authorList>
    </citation>
    <scope>NUCLEOTIDE SEQUENCE</scope>
    <source>
        <strain evidence="5">SOSP1-1</strain>
    </source>
</reference>
<feature type="compositionally biased region" description="Basic and acidic residues" evidence="4">
    <location>
        <begin position="427"/>
        <end position="443"/>
    </location>
</feature>
<evidence type="ECO:0000256" key="1">
    <source>
        <dbReference type="ARBA" id="ARBA00022737"/>
    </source>
</evidence>
<feature type="compositionally biased region" description="Basic and acidic residues" evidence="4">
    <location>
        <begin position="824"/>
        <end position="833"/>
    </location>
</feature>
<evidence type="ECO:0000256" key="4">
    <source>
        <dbReference type="SAM" id="MobiDB-lite"/>
    </source>
</evidence>
<dbReference type="AlphaFoldDB" id="A0A8J3MS21"/>
<dbReference type="RefSeq" id="WP_220194925.1">
    <property type="nucleotide sequence ID" value="NZ_BNJF01000001.1"/>
</dbReference>
<dbReference type="Proteomes" id="UP000612362">
    <property type="component" value="Unassembled WGS sequence"/>
</dbReference>
<keyword evidence="6" id="KW-1185">Reference proteome</keyword>
<feature type="compositionally biased region" description="Pro residues" evidence="4">
    <location>
        <begin position="733"/>
        <end position="742"/>
    </location>
</feature>
<comment type="caution">
    <text evidence="5">The sequence shown here is derived from an EMBL/GenBank/DDBJ whole genome shotgun (WGS) entry which is preliminary data.</text>
</comment>
<dbReference type="Gene3D" id="1.25.40.10">
    <property type="entry name" value="Tetratricopeptide repeat domain"/>
    <property type="match status" value="2"/>
</dbReference>
<feature type="compositionally biased region" description="Polar residues" evidence="4">
    <location>
        <begin position="462"/>
        <end position="475"/>
    </location>
</feature>
<sequence length="911" mass="98284">MAQTKLPTNPPTTLREYLQQTEDAISKGNLDDALARCQNVLAQYVESLEAQRLLGEVYLAQGKLDEAQQSFDWVLTNDPENVLVYCDRALVSENLSDFDTALDCYQQAYELSRGNSQIREEFNKLSSRAGQQGFMFSRAGLARLYMRGDLFTQSIQEWEAVLAITPDRLDARIGLLETLWRDGLYERAEQLARQVLLDVPSCLKALLLLAYITSSRDLRQSQDLLKRAEAMDPDLQLAQELFADLLSSQSNANEPFLSLLKRAPVTLTLPGQEESALGQMARQSSSPSHPSWPGLDVPQQSSSSPSHPSWPGIQTSQEPQGNSSPSWPGLDAPQQSSSSPSHPSWPGLDVPQQPTSSSRPSWPGLQFDAEAPHQSTQESAPSQPGSTPSQELKAGASSTWEWPGSDLPASAESSKPGQPDLNAMLTEARKHLSPDVKAGEHDPNVTPWIHSELSQEDRQKLSALNEQPGTSSPAISENPFAFMPPPSSPGNPTSGLWSAPPADGSGPSAPPPWLGMLSQDDRQQMSGMGVAPQDVSDAPALADPQVSAEMEKLEQPSAEPVVPEEQTKPTDAPVPPPSTLAPDNDEDDDSFGPAWLKSIGAASMELSREMPAIPARPQPTPVEPPKPKEPEIEAPVSQEPVIQPGPAPSDLFTQPTPAPSDLFAQPEPSQPDVPFSDPSDPWAFPGNLSSQPGDSNGMPEWANQLLTPSGGAQDQAAPSWLDQLSHNASAQPMPEPPAPEPTLPDQEQPSEHSVVASLEDLEKSLYSQGFVPLEPNSLSSLVQGQGGGEEPGQEFPVSQQEPHFPQESVPPSPFSEPDFLQELQDWRSQKESQESSLSSALAALTGMNSQPQSEEPVVPPQVPVSPVQPEQPEWASMLGAAPASGPLAQPEQPSWLAPQYLLRSSRSSRRG</sequence>
<dbReference type="SUPFAM" id="SSF48452">
    <property type="entry name" value="TPR-like"/>
    <property type="match status" value="2"/>
</dbReference>
<accession>A0A8J3MS21</accession>
<dbReference type="SMART" id="SM00028">
    <property type="entry name" value="TPR"/>
    <property type="match status" value="3"/>
</dbReference>
<feature type="compositionally biased region" description="Polar residues" evidence="4">
    <location>
        <begin position="312"/>
        <end position="326"/>
    </location>
</feature>
<evidence type="ECO:0000313" key="6">
    <source>
        <dbReference type="Proteomes" id="UP000612362"/>
    </source>
</evidence>
<gene>
    <name evidence="5" type="ORF">KSX_37730</name>
</gene>
<evidence type="ECO:0008006" key="7">
    <source>
        <dbReference type="Google" id="ProtNLM"/>
    </source>
</evidence>
<organism evidence="5 6">
    <name type="scientific">Ktedonospora formicarum</name>
    <dbReference type="NCBI Taxonomy" id="2778364"/>
    <lineage>
        <taxon>Bacteria</taxon>
        <taxon>Bacillati</taxon>
        <taxon>Chloroflexota</taxon>
        <taxon>Ktedonobacteria</taxon>
        <taxon>Ktedonobacterales</taxon>
        <taxon>Ktedonobacteraceae</taxon>
        <taxon>Ktedonospora</taxon>
    </lineage>
</organism>
<dbReference type="InterPro" id="IPR051685">
    <property type="entry name" value="Ycf3/AcsC/BcsC/TPR_MFPF"/>
</dbReference>
<evidence type="ECO:0000256" key="3">
    <source>
        <dbReference type="PROSITE-ProRule" id="PRU00339"/>
    </source>
</evidence>
<feature type="compositionally biased region" description="Pro residues" evidence="4">
    <location>
        <begin position="614"/>
        <end position="624"/>
    </location>
</feature>
<evidence type="ECO:0000256" key="2">
    <source>
        <dbReference type="ARBA" id="ARBA00022803"/>
    </source>
</evidence>
<keyword evidence="2 3" id="KW-0802">TPR repeat</keyword>
<dbReference type="Pfam" id="PF13432">
    <property type="entry name" value="TPR_16"/>
    <property type="match status" value="1"/>
</dbReference>